<dbReference type="GeneID" id="104716244"/>
<dbReference type="RefSeq" id="XP_010431937.1">
    <property type="nucleotide sequence ID" value="XM_010433635.2"/>
</dbReference>
<gene>
    <name evidence="3" type="primary">LOC104716244</name>
</gene>
<proteinExistence type="predicted"/>
<dbReference type="PANTHER" id="PTHR37248:SF1">
    <property type="entry name" value="TRANSLATION INITIATION FACTOR"/>
    <property type="match status" value="1"/>
</dbReference>
<evidence type="ECO:0000256" key="1">
    <source>
        <dbReference type="SAM" id="MobiDB-lite"/>
    </source>
</evidence>
<feature type="region of interest" description="Disordered" evidence="1">
    <location>
        <begin position="1"/>
        <end position="27"/>
    </location>
</feature>
<dbReference type="Proteomes" id="UP000694864">
    <property type="component" value="Chromosome 10"/>
</dbReference>
<dbReference type="PANTHER" id="PTHR37248">
    <property type="entry name" value="TRANSLATION INITIATION FACTOR"/>
    <property type="match status" value="1"/>
</dbReference>
<reference evidence="2" key="1">
    <citation type="journal article" date="2014" name="Nat. Commun.">
        <title>The emerging biofuel crop Camelina sativa retains a highly undifferentiated hexaploid genome structure.</title>
        <authorList>
            <person name="Kagale S."/>
            <person name="Koh C."/>
            <person name="Nixon J."/>
            <person name="Bollina V."/>
            <person name="Clarke W.E."/>
            <person name="Tuteja R."/>
            <person name="Spillane C."/>
            <person name="Robinson S.J."/>
            <person name="Links M.G."/>
            <person name="Clarke C."/>
            <person name="Higgins E.E."/>
            <person name="Huebert T."/>
            <person name="Sharpe A.G."/>
            <person name="Parkin I.A."/>
        </authorList>
    </citation>
    <scope>NUCLEOTIDE SEQUENCE [LARGE SCALE GENOMIC DNA]</scope>
    <source>
        <strain evidence="2">cv. DH55</strain>
    </source>
</reference>
<evidence type="ECO:0000313" key="3">
    <source>
        <dbReference type="RefSeq" id="XP_010431937.1"/>
    </source>
</evidence>
<name>A0ABM0TV49_CAMSA</name>
<keyword evidence="2" id="KW-1185">Reference proteome</keyword>
<accession>A0ABM0TV49</accession>
<organism evidence="2 3">
    <name type="scientific">Camelina sativa</name>
    <name type="common">False flax</name>
    <name type="synonym">Myagrum sativum</name>
    <dbReference type="NCBI Taxonomy" id="90675"/>
    <lineage>
        <taxon>Eukaryota</taxon>
        <taxon>Viridiplantae</taxon>
        <taxon>Streptophyta</taxon>
        <taxon>Embryophyta</taxon>
        <taxon>Tracheophyta</taxon>
        <taxon>Spermatophyta</taxon>
        <taxon>Magnoliopsida</taxon>
        <taxon>eudicotyledons</taxon>
        <taxon>Gunneridae</taxon>
        <taxon>Pentapetalae</taxon>
        <taxon>rosids</taxon>
        <taxon>malvids</taxon>
        <taxon>Brassicales</taxon>
        <taxon>Brassicaceae</taxon>
        <taxon>Camelineae</taxon>
        <taxon>Camelina</taxon>
    </lineage>
</organism>
<sequence length="228" mass="25894">MPKRKAKECVKPTEEDDKRIRREDKKEEDFVDEEVERQIAAIRAIRDVEIEQTLTALRLLRSYFTEEQLDTPVLEFFKENLPDLTVSRNEETGEIELKWKDENGHSSDGVDMNYSILKRLSMGFPDLYTSRPSLGGYDLPDNVKASLLGTDNPQLEDLVFQGISDNHMLASHAAFQTPGVNGQRLSFGMTPKTRRLPKPGEMMLSVHGSPLGVYKEDHNIGAINEENS</sequence>
<feature type="compositionally biased region" description="Basic and acidic residues" evidence="1">
    <location>
        <begin position="7"/>
        <end position="27"/>
    </location>
</feature>
<protein>
    <submittedName>
        <fullName evidence="3">Uncharacterized protein LOC104716244</fullName>
    </submittedName>
</protein>
<evidence type="ECO:0000313" key="2">
    <source>
        <dbReference type="Proteomes" id="UP000694864"/>
    </source>
</evidence>
<reference evidence="3" key="2">
    <citation type="submission" date="2025-08" db="UniProtKB">
        <authorList>
            <consortium name="RefSeq"/>
        </authorList>
    </citation>
    <scope>IDENTIFICATION</scope>
</reference>